<evidence type="ECO:0000313" key="2">
    <source>
        <dbReference type="EMBL" id="KAJ7026892.1"/>
    </source>
</evidence>
<keyword evidence="3" id="KW-1185">Reference proteome</keyword>
<organism evidence="2 3">
    <name type="scientific">Mycena alexandri</name>
    <dbReference type="NCBI Taxonomy" id="1745969"/>
    <lineage>
        <taxon>Eukaryota</taxon>
        <taxon>Fungi</taxon>
        <taxon>Dikarya</taxon>
        <taxon>Basidiomycota</taxon>
        <taxon>Agaricomycotina</taxon>
        <taxon>Agaricomycetes</taxon>
        <taxon>Agaricomycetidae</taxon>
        <taxon>Agaricales</taxon>
        <taxon>Marasmiineae</taxon>
        <taxon>Mycenaceae</taxon>
        <taxon>Mycena</taxon>
    </lineage>
</organism>
<protein>
    <submittedName>
        <fullName evidence="2">Uncharacterized protein</fullName>
    </submittedName>
</protein>
<keyword evidence="1" id="KW-0812">Transmembrane</keyword>
<dbReference type="EMBL" id="JARJCM010000132">
    <property type="protein sequence ID" value="KAJ7026892.1"/>
    <property type="molecule type" value="Genomic_DNA"/>
</dbReference>
<accession>A0AAD6SJX1</accession>
<gene>
    <name evidence="2" type="ORF">C8F04DRAFT_1190140</name>
</gene>
<proteinExistence type="predicted"/>
<keyword evidence="1" id="KW-0472">Membrane</keyword>
<reference evidence="2" key="1">
    <citation type="submission" date="2023-03" db="EMBL/GenBank/DDBJ databases">
        <title>Massive genome expansion in bonnet fungi (Mycena s.s.) driven by repeated elements and novel gene families across ecological guilds.</title>
        <authorList>
            <consortium name="Lawrence Berkeley National Laboratory"/>
            <person name="Harder C.B."/>
            <person name="Miyauchi S."/>
            <person name="Viragh M."/>
            <person name="Kuo A."/>
            <person name="Thoen E."/>
            <person name="Andreopoulos B."/>
            <person name="Lu D."/>
            <person name="Skrede I."/>
            <person name="Drula E."/>
            <person name="Henrissat B."/>
            <person name="Morin E."/>
            <person name="Kohler A."/>
            <person name="Barry K."/>
            <person name="LaButti K."/>
            <person name="Morin E."/>
            <person name="Salamov A."/>
            <person name="Lipzen A."/>
            <person name="Mereny Z."/>
            <person name="Hegedus B."/>
            <person name="Baldrian P."/>
            <person name="Stursova M."/>
            <person name="Weitz H."/>
            <person name="Taylor A."/>
            <person name="Grigoriev I.V."/>
            <person name="Nagy L.G."/>
            <person name="Martin F."/>
            <person name="Kauserud H."/>
        </authorList>
    </citation>
    <scope>NUCLEOTIDE SEQUENCE</scope>
    <source>
        <strain evidence="2">CBHHK200</strain>
    </source>
</reference>
<sequence length="104" mass="11373">MSTFPEPLFSDDFSVLLFFGPAPILGLIIFDGRSRSGTSALSDHLSLTMRAEVPLVVLIVLLIEAIKARRSAGTATVSKKEHLNPHFPQKLVAIWEENLSATVQ</sequence>
<comment type="caution">
    <text evidence="2">The sequence shown here is derived from an EMBL/GenBank/DDBJ whole genome shotgun (WGS) entry which is preliminary data.</text>
</comment>
<dbReference type="AlphaFoldDB" id="A0AAD6SJX1"/>
<evidence type="ECO:0000313" key="3">
    <source>
        <dbReference type="Proteomes" id="UP001218188"/>
    </source>
</evidence>
<keyword evidence="1" id="KW-1133">Transmembrane helix</keyword>
<name>A0AAD6SJX1_9AGAR</name>
<evidence type="ECO:0000256" key="1">
    <source>
        <dbReference type="SAM" id="Phobius"/>
    </source>
</evidence>
<dbReference type="Proteomes" id="UP001218188">
    <property type="component" value="Unassembled WGS sequence"/>
</dbReference>
<feature type="transmembrane region" description="Helical" evidence="1">
    <location>
        <begin position="13"/>
        <end position="30"/>
    </location>
</feature>